<dbReference type="Gene3D" id="4.10.910.10">
    <property type="entry name" value="30s ribosomal protein s13, domain 2"/>
    <property type="match status" value="1"/>
</dbReference>
<keyword evidence="4" id="KW-0496">Mitochondrion</keyword>
<dbReference type="PROSITE" id="PS00646">
    <property type="entry name" value="RIBOSOMAL_S13_1"/>
    <property type="match status" value="1"/>
</dbReference>
<dbReference type="InterPro" id="IPR018269">
    <property type="entry name" value="Ribosomal_uS13_CS"/>
</dbReference>
<dbReference type="InterPro" id="IPR010979">
    <property type="entry name" value="Ribosomal_uS13-like_H2TH"/>
</dbReference>
<evidence type="ECO:0000313" key="4">
    <source>
        <dbReference type="EMBL" id="AGE93715.1"/>
    </source>
</evidence>
<name>M1KFM6_MINVI</name>
<geneLocation type="mitochondrion" evidence="4"/>
<dbReference type="AlphaFoldDB" id="M1KFM6"/>
<keyword evidence="2 4" id="KW-0689">Ribosomal protein</keyword>
<evidence type="ECO:0000256" key="3">
    <source>
        <dbReference type="ARBA" id="ARBA00023274"/>
    </source>
</evidence>
<dbReference type="GO" id="GO:0006412">
    <property type="term" value="P:translation"/>
    <property type="evidence" value="ECO:0007669"/>
    <property type="project" value="InterPro"/>
</dbReference>
<accession>M1KFM6</accession>
<sequence>MYKIIINKSNANNNNINLLKDWKKGTLENSRILIKKWVGLTQINKFLEWQGVSKSINGNEYKQDFKKGKLFKENEKMIEKWKRYNSDISKKSFNKYKKDVREMLNLGDYRSLRHKLGYTTRGQRLRTNGKTQRKLGKTRFLLE</sequence>
<dbReference type="RefSeq" id="YP_007476214.1">
    <property type="nucleotide sequence ID" value="NC_020370.1"/>
</dbReference>
<dbReference type="GeneID" id="14659644"/>
<proteinExistence type="inferred from homology"/>
<gene>
    <name evidence="4" type="primary">rps13</name>
</gene>
<dbReference type="GO" id="GO:0003723">
    <property type="term" value="F:RNA binding"/>
    <property type="evidence" value="ECO:0007669"/>
    <property type="project" value="InterPro"/>
</dbReference>
<dbReference type="SUPFAM" id="SSF46946">
    <property type="entry name" value="S13-like H2TH domain"/>
    <property type="match status" value="1"/>
</dbReference>
<organism evidence="4">
    <name type="scientific">Ministeria vibrans</name>
    <name type="common">Bacterivorous amoeba</name>
    <dbReference type="NCBI Taxonomy" id="134558"/>
    <lineage>
        <taxon>Eukaryota</taxon>
        <taxon>Filasterea</taxon>
        <taxon>Ministeria</taxon>
    </lineage>
</organism>
<reference evidence="4" key="1">
    <citation type="submission" date="2012-12" db="EMBL/GenBank/DDBJ databases">
        <authorList>
            <person name="Lang B.F."/>
        </authorList>
    </citation>
    <scope>NUCLEOTIDE SEQUENCE</scope>
    <source>
        <strain evidence="4">ATCC 50519</strain>
    </source>
</reference>
<dbReference type="GO" id="GO:1990904">
    <property type="term" value="C:ribonucleoprotein complex"/>
    <property type="evidence" value="ECO:0007669"/>
    <property type="project" value="UniProtKB-KW"/>
</dbReference>
<evidence type="ECO:0000256" key="2">
    <source>
        <dbReference type="ARBA" id="ARBA00022980"/>
    </source>
</evidence>
<dbReference type="EMBL" id="KC573040">
    <property type="protein sequence ID" value="AGE93715.1"/>
    <property type="molecule type" value="Genomic_DNA"/>
</dbReference>
<dbReference type="PROSITE" id="PS50159">
    <property type="entry name" value="RIBOSOMAL_S13_2"/>
    <property type="match status" value="1"/>
</dbReference>
<dbReference type="GO" id="GO:0005840">
    <property type="term" value="C:ribosome"/>
    <property type="evidence" value="ECO:0007669"/>
    <property type="project" value="UniProtKB-KW"/>
</dbReference>
<dbReference type="InterPro" id="IPR027437">
    <property type="entry name" value="Rbsml_uS13_C"/>
</dbReference>
<dbReference type="GO" id="GO:0003735">
    <property type="term" value="F:structural constituent of ribosome"/>
    <property type="evidence" value="ECO:0007669"/>
    <property type="project" value="InterPro"/>
</dbReference>
<protein>
    <submittedName>
        <fullName evidence="4">Ribosomal protein S13</fullName>
    </submittedName>
</protein>
<keyword evidence="3" id="KW-0687">Ribonucleoprotein</keyword>
<evidence type="ECO:0000256" key="1">
    <source>
        <dbReference type="ARBA" id="ARBA00008080"/>
    </source>
</evidence>
<comment type="similarity">
    <text evidence="1">Belongs to the universal ribosomal protein uS13 family.</text>
</comment>